<organism evidence="1 2">
    <name type="scientific">Bordetella ansorpii</name>
    <dbReference type="NCBI Taxonomy" id="288768"/>
    <lineage>
        <taxon>Bacteria</taxon>
        <taxon>Pseudomonadati</taxon>
        <taxon>Pseudomonadota</taxon>
        <taxon>Betaproteobacteria</taxon>
        <taxon>Burkholderiales</taxon>
        <taxon>Alcaligenaceae</taxon>
        <taxon>Bordetella</taxon>
    </lineage>
</organism>
<gene>
    <name evidence="1" type="ORF">SAMEA3906486_04119</name>
</gene>
<protein>
    <submittedName>
        <fullName evidence="1">Tir chaperone protein (CesT)</fullName>
    </submittedName>
</protein>
<reference evidence="1 2" key="1">
    <citation type="submission" date="2016-04" db="EMBL/GenBank/DDBJ databases">
        <authorList>
            <consortium name="Pathogen Informatics"/>
        </authorList>
    </citation>
    <scope>NUCLEOTIDE SEQUENCE [LARGE SCALE GENOMIC DNA]</scope>
    <source>
        <strain evidence="1 2">H050680373</strain>
    </source>
</reference>
<accession>A0A157SPJ8</accession>
<sequence length="149" mass="16155">MNFAQLLAALGMETKLDLNAAVQTGGCTIQFDRSLEVTLEFEADSGNLQLYVTAAQAPASNREAFFAALLQLHLFGMATEGGVFGFDPQLDRVLFFKTLALPTLDEAAALKQVEGFVNQAERWRARLLDIVARMAPAADPLAGLPLQRV</sequence>
<dbReference type="Gene3D" id="3.30.1460.10">
    <property type="match status" value="1"/>
</dbReference>
<proteinExistence type="predicted"/>
<dbReference type="AlphaFoldDB" id="A0A157SPJ8"/>
<dbReference type="Proteomes" id="UP000076848">
    <property type="component" value="Unassembled WGS sequence"/>
</dbReference>
<dbReference type="CDD" id="cd16364">
    <property type="entry name" value="T3SC_I-like"/>
    <property type="match status" value="1"/>
</dbReference>
<dbReference type="SUPFAM" id="SSF69635">
    <property type="entry name" value="Type III secretory system chaperone-like"/>
    <property type="match status" value="1"/>
</dbReference>
<evidence type="ECO:0000313" key="2">
    <source>
        <dbReference type="Proteomes" id="UP000076848"/>
    </source>
</evidence>
<keyword evidence="2" id="KW-1185">Reference proteome</keyword>
<name>A0A157SPJ8_9BORD</name>
<dbReference type="STRING" id="288768.SAMEA3906486_04119"/>
<dbReference type="RefSeq" id="WP_066131102.1">
    <property type="nucleotide sequence ID" value="NZ_FKIF01000007.1"/>
</dbReference>
<dbReference type="Pfam" id="PF05932">
    <property type="entry name" value="CesT"/>
    <property type="match status" value="1"/>
</dbReference>
<dbReference type="GO" id="GO:0030254">
    <property type="term" value="P:protein secretion by the type III secretion system"/>
    <property type="evidence" value="ECO:0007669"/>
    <property type="project" value="InterPro"/>
</dbReference>
<evidence type="ECO:0000313" key="1">
    <source>
        <dbReference type="EMBL" id="SAI72409.1"/>
    </source>
</evidence>
<dbReference type="EMBL" id="FKIF01000007">
    <property type="protein sequence ID" value="SAI72409.1"/>
    <property type="molecule type" value="Genomic_DNA"/>
</dbReference>
<dbReference type="InterPro" id="IPR010261">
    <property type="entry name" value="Tir_chaperone"/>
</dbReference>